<evidence type="ECO:0000256" key="1">
    <source>
        <dbReference type="ARBA" id="ARBA00022630"/>
    </source>
</evidence>
<dbReference type="Gene3D" id="3.40.50.360">
    <property type="match status" value="1"/>
</dbReference>
<protein>
    <submittedName>
        <fullName evidence="4">Protoporphyrinogen oxidase</fullName>
    </submittedName>
</protein>
<dbReference type="SUPFAM" id="SSF52218">
    <property type="entry name" value="Flavoproteins"/>
    <property type="match status" value="1"/>
</dbReference>
<dbReference type="Pfam" id="PF12724">
    <property type="entry name" value="Flavodoxin_5"/>
    <property type="match status" value="1"/>
</dbReference>
<feature type="domain" description="Flavodoxin-like" evidence="3">
    <location>
        <begin position="3"/>
        <end position="143"/>
    </location>
</feature>
<accession>A0ABT4VI50</accession>
<name>A0ABT4VI50_9HYPH</name>
<comment type="caution">
    <text evidence="4">The sequence shown here is derived from an EMBL/GenBank/DDBJ whole genome shotgun (WGS) entry which is preliminary data.</text>
</comment>
<dbReference type="PROSITE" id="PS50902">
    <property type="entry name" value="FLAVODOXIN_LIKE"/>
    <property type="match status" value="1"/>
</dbReference>
<evidence type="ECO:0000256" key="2">
    <source>
        <dbReference type="ARBA" id="ARBA00022643"/>
    </source>
</evidence>
<dbReference type="EMBL" id="JAPJZH010000001">
    <property type="protein sequence ID" value="MDA4844284.1"/>
    <property type="molecule type" value="Genomic_DNA"/>
</dbReference>
<dbReference type="RefSeq" id="WP_271087803.1">
    <property type="nucleotide sequence ID" value="NZ_JAPJZH010000001.1"/>
</dbReference>
<dbReference type="InterPro" id="IPR008254">
    <property type="entry name" value="Flavodoxin/NO_synth"/>
</dbReference>
<dbReference type="PANTHER" id="PTHR38030:SF2">
    <property type="entry name" value="PROTOPORPHYRINOGEN IX DEHYDROGENASE [QUINONE]"/>
    <property type="match status" value="1"/>
</dbReference>
<keyword evidence="5" id="KW-1185">Reference proteome</keyword>
<dbReference type="PANTHER" id="PTHR38030">
    <property type="entry name" value="PROTOPORPHYRINOGEN IX DEHYDROGENASE [MENAQUINONE]"/>
    <property type="match status" value="1"/>
</dbReference>
<proteinExistence type="predicted"/>
<keyword evidence="1" id="KW-0285">Flavoprotein</keyword>
<dbReference type="Proteomes" id="UP001148313">
    <property type="component" value="Unassembled WGS sequence"/>
</dbReference>
<evidence type="ECO:0000313" key="5">
    <source>
        <dbReference type="Proteomes" id="UP001148313"/>
    </source>
</evidence>
<sequence length="175" mass="20000">MRFLLIYGTTEGQTRKIAEYCAERLKQAGHEVDIGDSRRRMLDLVIPSYDAVILAGSVHQQTHQETLLNFTVAHRKQLKELPTLLISVSLSIAFENGAEEARRYVDRFIEDTGFEPRAIALAAGALKYDQYDYYMNQIVEHVVLENRAPITEDREFTDWDALGKELDAFVQSCQS</sequence>
<evidence type="ECO:0000313" key="4">
    <source>
        <dbReference type="EMBL" id="MDA4844284.1"/>
    </source>
</evidence>
<organism evidence="4 5">
    <name type="scientific">Hoeflea poritis</name>
    <dbReference type="NCBI Taxonomy" id="2993659"/>
    <lineage>
        <taxon>Bacteria</taxon>
        <taxon>Pseudomonadati</taxon>
        <taxon>Pseudomonadota</taxon>
        <taxon>Alphaproteobacteria</taxon>
        <taxon>Hyphomicrobiales</taxon>
        <taxon>Rhizobiaceae</taxon>
        <taxon>Hoeflea</taxon>
    </lineage>
</organism>
<evidence type="ECO:0000259" key="3">
    <source>
        <dbReference type="PROSITE" id="PS50902"/>
    </source>
</evidence>
<keyword evidence="2" id="KW-0288">FMN</keyword>
<dbReference type="InterPro" id="IPR052200">
    <property type="entry name" value="Protoporphyrinogen_IX_DH"/>
</dbReference>
<dbReference type="InterPro" id="IPR026816">
    <property type="entry name" value="Flavodoxin_dom"/>
</dbReference>
<dbReference type="InterPro" id="IPR029039">
    <property type="entry name" value="Flavoprotein-like_sf"/>
</dbReference>
<reference evidence="4" key="1">
    <citation type="submission" date="2022-11" db="EMBL/GenBank/DDBJ databases">
        <title>Hoeflea poritis sp. nov., isolated from scleractinian coral Porites lutea.</title>
        <authorList>
            <person name="Zhang G."/>
            <person name="Wei Q."/>
            <person name="Cai L."/>
        </authorList>
    </citation>
    <scope>NUCLEOTIDE SEQUENCE</scope>
    <source>
        <strain evidence="4">E7-10</strain>
    </source>
</reference>
<gene>
    <name evidence="4" type="ORF">OOZ53_02935</name>
</gene>